<proteinExistence type="predicted"/>
<dbReference type="OMA" id="ENCKGEI"/>
<dbReference type="EMBL" id="KQ971312">
    <property type="protein sequence ID" value="EEZ97905.1"/>
    <property type="molecule type" value="Genomic_DNA"/>
</dbReference>
<dbReference type="PhylomeDB" id="D6WBC0"/>
<evidence type="ECO:0000256" key="1">
    <source>
        <dbReference type="SAM" id="SignalP"/>
    </source>
</evidence>
<protein>
    <recommendedName>
        <fullName evidence="4">Protein TsetseEP domain-containing protein</fullName>
    </recommendedName>
</protein>
<dbReference type="HOGENOM" id="CLU_103099_0_0_1"/>
<keyword evidence="1" id="KW-0732">Signal</keyword>
<feature type="signal peptide" evidence="1">
    <location>
        <begin position="1"/>
        <end position="17"/>
    </location>
</feature>
<keyword evidence="3" id="KW-1185">Reference proteome</keyword>
<dbReference type="AlphaFoldDB" id="D6WBC0"/>
<evidence type="ECO:0000313" key="3">
    <source>
        <dbReference type="Proteomes" id="UP000007266"/>
    </source>
</evidence>
<reference evidence="2 3" key="1">
    <citation type="journal article" date="2008" name="Nature">
        <title>The genome of the model beetle and pest Tribolium castaneum.</title>
        <authorList>
            <consortium name="Tribolium Genome Sequencing Consortium"/>
            <person name="Richards S."/>
            <person name="Gibbs R.A."/>
            <person name="Weinstock G.M."/>
            <person name="Brown S.J."/>
            <person name="Denell R."/>
            <person name="Beeman R.W."/>
            <person name="Gibbs R."/>
            <person name="Beeman R.W."/>
            <person name="Brown S.J."/>
            <person name="Bucher G."/>
            <person name="Friedrich M."/>
            <person name="Grimmelikhuijzen C.J."/>
            <person name="Klingler M."/>
            <person name="Lorenzen M."/>
            <person name="Richards S."/>
            <person name="Roth S."/>
            <person name="Schroder R."/>
            <person name="Tautz D."/>
            <person name="Zdobnov E.M."/>
            <person name="Muzny D."/>
            <person name="Gibbs R.A."/>
            <person name="Weinstock G.M."/>
            <person name="Attaway T."/>
            <person name="Bell S."/>
            <person name="Buhay C.J."/>
            <person name="Chandrabose M.N."/>
            <person name="Chavez D."/>
            <person name="Clerk-Blankenburg K.P."/>
            <person name="Cree A."/>
            <person name="Dao M."/>
            <person name="Davis C."/>
            <person name="Chacko J."/>
            <person name="Dinh H."/>
            <person name="Dugan-Rocha S."/>
            <person name="Fowler G."/>
            <person name="Garner T.T."/>
            <person name="Garnes J."/>
            <person name="Gnirke A."/>
            <person name="Hawes A."/>
            <person name="Hernandez J."/>
            <person name="Hines S."/>
            <person name="Holder M."/>
            <person name="Hume J."/>
            <person name="Jhangiani S.N."/>
            <person name="Joshi V."/>
            <person name="Khan Z.M."/>
            <person name="Jackson L."/>
            <person name="Kovar C."/>
            <person name="Kowis A."/>
            <person name="Lee S."/>
            <person name="Lewis L.R."/>
            <person name="Margolis J."/>
            <person name="Morgan M."/>
            <person name="Nazareth L.V."/>
            <person name="Nguyen N."/>
            <person name="Okwuonu G."/>
            <person name="Parker D."/>
            <person name="Richards S."/>
            <person name="Ruiz S.J."/>
            <person name="Santibanez J."/>
            <person name="Savard J."/>
            <person name="Scherer S.E."/>
            <person name="Schneider B."/>
            <person name="Sodergren E."/>
            <person name="Tautz D."/>
            <person name="Vattahil S."/>
            <person name="Villasana D."/>
            <person name="White C.S."/>
            <person name="Wright R."/>
            <person name="Park Y."/>
            <person name="Beeman R.W."/>
            <person name="Lord J."/>
            <person name="Oppert B."/>
            <person name="Lorenzen M."/>
            <person name="Brown S."/>
            <person name="Wang L."/>
            <person name="Savard J."/>
            <person name="Tautz D."/>
            <person name="Richards S."/>
            <person name="Weinstock G."/>
            <person name="Gibbs R.A."/>
            <person name="Liu Y."/>
            <person name="Worley K."/>
            <person name="Weinstock G."/>
            <person name="Elsik C.G."/>
            <person name="Reese J.T."/>
            <person name="Elhaik E."/>
            <person name="Landan G."/>
            <person name="Graur D."/>
            <person name="Arensburger P."/>
            <person name="Atkinson P."/>
            <person name="Beeman R.W."/>
            <person name="Beidler J."/>
            <person name="Brown S.J."/>
            <person name="Demuth J.P."/>
            <person name="Drury D.W."/>
            <person name="Du Y.Z."/>
            <person name="Fujiwara H."/>
            <person name="Lorenzen M."/>
            <person name="Maselli V."/>
            <person name="Osanai M."/>
            <person name="Park Y."/>
            <person name="Robertson H.M."/>
            <person name="Tu Z."/>
            <person name="Wang J.J."/>
            <person name="Wang S."/>
            <person name="Richards S."/>
            <person name="Song H."/>
            <person name="Zhang L."/>
            <person name="Sodergren E."/>
            <person name="Werner D."/>
            <person name="Stanke M."/>
            <person name="Morgenstern B."/>
            <person name="Solovyev V."/>
            <person name="Kosarev P."/>
            <person name="Brown G."/>
            <person name="Chen H.C."/>
            <person name="Ermolaeva O."/>
            <person name="Hlavina W."/>
            <person name="Kapustin Y."/>
            <person name="Kiryutin B."/>
            <person name="Kitts P."/>
            <person name="Maglott D."/>
            <person name="Pruitt K."/>
            <person name="Sapojnikov V."/>
            <person name="Souvorov A."/>
            <person name="Mackey A.J."/>
            <person name="Waterhouse R.M."/>
            <person name="Wyder S."/>
            <person name="Zdobnov E.M."/>
            <person name="Zdobnov E.M."/>
            <person name="Wyder S."/>
            <person name="Kriventseva E.V."/>
            <person name="Kadowaki T."/>
            <person name="Bork P."/>
            <person name="Aranda M."/>
            <person name="Bao R."/>
            <person name="Beermann A."/>
            <person name="Berns N."/>
            <person name="Bolognesi R."/>
            <person name="Bonneton F."/>
            <person name="Bopp D."/>
            <person name="Brown S.J."/>
            <person name="Bucher G."/>
            <person name="Butts T."/>
            <person name="Chaumot A."/>
            <person name="Denell R.E."/>
            <person name="Ferrier D.E."/>
            <person name="Friedrich M."/>
            <person name="Gordon C.M."/>
            <person name="Jindra M."/>
            <person name="Klingler M."/>
            <person name="Lan Q."/>
            <person name="Lattorff H.M."/>
            <person name="Laudet V."/>
            <person name="von Levetsow C."/>
            <person name="Liu Z."/>
            <person name="Lutz R."/>
            <person name="Lynch J.A."/>
            <person name="da Fonseca R.N."/>
            <person name="Posnien N."/>
            <person name="Reuter R."/>
            <person name="Roth S."/>
            <person name="Savard J."/>
            <person name="Schinko J.B."/>
            <person name="Schmitt C."/>
            <person name="Schoppmeier M."/>
            <person name="Schroder R."/>
            <person name="Shippy T.D."/>
            <person name="Simonnet F."/>
            <person name="Marques-Souza H."/>
            <person name="Tautz D."/>
            <person name="Tomoyasu Y."/>
            <person name="Trauner J."/>
            <person name="Van der Zee M."/>
            <person name="Vervoort M."/>
            <person name="Wittkopp N."/>
            <person name="Wimmer E.A."/>
            <person name="Yang X."/>
            <person name="Jones A.K."/>
            <person name="Sattelle D.B."/>
            <person name="Ebert P.R."/>
            <person name="Nelson D."/>
            <person name="Scott J.G."/>
            <person name="Beeman R.W."/>
            <person name="Muthukrishnan S."/>
            <person name="Kramer K.J."/>
            <person name="Arakane Y."/>
            <person name="Beeman R.W."/>
            <person name="Zhu Q."/>
            <person name="Hogenkamp D."/>
            <person name="Dixit R."/>
            <person name="Oppert B."/>
            <person name="Jiang H."/>
            <person name="Zou Z."/>
            <person name="Marshall J."/>
            <person name="Elpidina E."/>
            <person name="Vinokurov K."/>
            <person name="Oppert C."/>
            <person name="Zou Z."/>
            <person name="Evans J."/>
            <person name="Lu Z."/>
            <person name="Zhao P."/>
            <person name="Sumathipala N."/>
            <person name="Altincicek B."/>
            <person name="Vilcinskas A."/>
            <person name="Williams M."/>
            <person name="Hultmark D."/>
            <person name="Hetru C."/>
            <person name="Jiang H."/>
            <person name="Grimmelikhuijzen C.J."/>
            <person name="Hauser F."/>
            <person name="Cazzamali G."/>
            <person name="Williamson M."/>
            <person name="Park Y."/>
            <person name="Li B."/>
            <person name="Tanaka Y."/>
            <person name="Predel R."/>
            <person name="Neupert S."/>
            <person name="Schachtner J."/>
            <person name="Verleyen P."/>
            <person name="Raible F."/>
            <person name="Bork P."/>
            <person name="Friedrich M."/>
            <person name="Walden K.K."/>
            <person name="Robertson H.M."/>
            <person name="Angeli S."/>
            <person name="Foret S."/>
            <person name="Bucher G."/>
            <person name="Schuetz S."/>
            <person name="Maleszka R."/>
            <person name="Wimmer E.A."/>
            <person name="Beeman R.W."/>
            <person name="Lorenzen M."/>
            <person name="Tomoyasu Y."/>
            <person name="Miller S.C."/>
            <person name="Grossmann D."/>
            <person name="Bucher G."/>
        </authorList>
    </citation>
    <scope>NUCLEOTIDE SEQUENCE [LARGE SCALE GENOMIC DNA]</scope>
    <source>
        <strain evidence="2 3">Georgia GA2</strain>
    </source>
</reference>
<evidence type="ECO:0008006" key="4">
    <source>
        <dbReference type="Google" id="ProtNLM"/>
    </source>
</evidence>
<gene>
    <name evidence="2" type="primary">AUGUSTUS-3.0.2_00290</name>
    <name evidence="2" type="ORF">TcasGA2_TC000290</name>
</gene>
<name>D6WBC0_TRICA</name>
<evidence type="ECO:0000313" key="2">
    <source>
        <dbReference type="EMBL" id="EEZ97905.1"/>
    </source>
</evidence>
<organism evidence="2 3">
    <name type="scientific">Tribolium castaneum</name>
    <name type="common">Red flour beetle</name>
    <dbReference type="NCBI Taxonomy" id="7070"/>
    <lineage>
        <taxon>Eukaryota</taxon>
        <taxon>Metazoa</taxon>
        <taxon>Ecdysozoa</taxon>
        <taxon>Arthropoda</taxon>
        <taxon>Hexapoda</taxon>
        <taxon>Insecta</taxon>
        <taxon>Pterygota</taxon>
        <taxon>Neoptera</taxon>
        <taxon>Endopterygota</taxon>
        <taxon>Coleoptera</taxon>
        <taxon>Polyphaga</taxon>
        <taxon>Cucujiformia</taxon>
        <taxon>Tenebrionidae</taxon>
        <taxon>Tenebrionidae incertae sedis</taxon>
        <taxon>Tribolium</taxon>
    </lineage>
</organism>
<dbReference type="Proteomes" id="UP000007266">
    <property type="component" value="Linkage group 2"/>
</dbReference>
<accession>D6WBC0</accession>
<feature type="chain" id="PRO_5003089490" description="Protein TsetseEP domain-containing protein" evidence="1">
    <location>
        <begin position="18"/>
        <end position="233"/>
    </location>
</feature>
<reference evidence="2 3" key="2">
    <citation type="journal article" date="2010" name="Nucleic Acids Res.">
        <title>BeetleBase in 2010: revisions to provide comprehensive genomic information for Tribolium castaneum.</title>
        <authorList>
            <person name="Kim H.S."/>
            <person name="Murphy T."/>
            <person name="Xia J."/>
            <person name="Caragea D."/>
            <person name="Park Y."/>
            <person name="Beeman R.W."/>
            <person name="Lorenzen M.D."/>
            <person name="Butcher S."/>
            <person name="Manak J.R."/>
            <person name="Brown S.J."/>
        </authorList>
    </citation>
    <scope>GENOME REANNOTATION</scope>
    <source>
        <strain evidence="2 3">Georgia GA2</strain>
    </source>
</reference>
<sequence length="233" mass="25706">MARPIVILCVLFAFANAKHFSPRDLIDEATRQLEELKQIVHGDILVAHDDLSDLVIAFKTYADTNQKQAIVAVQQEAQSIDSQLQTVKDLGHAAGVDISSCINVREPLLRKLPGHYAQAISNCTYGLDGEADAIAHNARYIVDVTINQVHRLELELENCKGEILCISPLITEIELNKIRLPQNIKTEVQATQSVLTTLRISVQACGNDNVAQYTTEASSILNDIINCVDRLLP</sequence>